<organism evidence="10 11">
    <name type="scientific">Tanacetum coccineum</name>
    <dbReference type="NCBI Taxonomy" id="301880"/>
    <lineage>
        <taxon>Eukaryota</taxon>
        <taxon>Viridiplantae</taxon>
        <taxon>Streptophyta</taxon>
        <taxon>Embryophyta</taxon>
        <taxon>Tracheophyta</taxon>
        <taxon>Spermatophyta</taxon>
        <taxon>Magnoliopsida</taxon>
        <taxon>eudicotyledons</taxon>
        <taxon>Gunneridae</taxon>
        <taxon>Pentapetalae</taxon>
        <taxon>asterids</taxon>
        <taxon>campanulids</taxon>
        <taxon>Asterales</taxon>
        <taxon>Asteraceae</taxon>
        <taxon>Asteroideae</taxon>
        <taxon>Anthemideae</taxon>
        <taxon>Anthemidinae</taxon>
        <taxon>Tanacetum</taxon>
    </lineage>
</organism>
<dbReference type="Gene3D" id="2.40.70.10">
    <property type="entry name" value="Acid Proteases"/>
    <property type="match status" value="1"/>
</dbReference>
<evidence type="ECO:0000256" key="7">
    <source>
        <dbReference type="ARBA" id="ARBA00022918"/>
    </source>
</evidence>
<feature type="region of interest" description="Disordered" evidence="8">
    <location>
        <begin position="216"/>
        <end position="239"/>
    </location>
</feature>
<evidence type="ECO:0000256" key="3">
    <source>
        <dbReference type="ARBA" id="ARBA00022695"/>
    </source>
</evidence>
<dbReference type="SUPFAM" id="SSF56672">
    <property type="entry name" value="DNA/RNA polymerases"/>
    <property type="match status" value="1"/>
</dbReference>
<keyword evidence="4" id="KW-0540">Nuclease</keyword>
<reference evidence="10" key="1">
    <citation type="journal article" date="2022" name="Int. J. Mol. Sci.">
        <title>Draft Genome of Tanacetum Coccineum: Genomic Comparison of Closely Related Tanacetum-Family Plants.</title>
        <authorList>
            <person name="Yamashiro T."/>
            <person name="Shiraishi A."/>
            <person name="Nakayama K."/>
            <person name="Satake H."/>
        </authorList>
    </citation>
    <scope>NUCLEOTIDE SEQUENCE</scope>
</reference>
<keyword evidence="6" id="KW-0378">Hydrolase</keyword>
<proteinExistence type="predicted"/>
<dbReference type="Gene3D" id="3.10.20.370">
    <property type="match status" value="1"/>
</dbReference>
<dbReference type="Pfam" id="PF17917">
    <property type="entry name" value="RT_RNaseH"/>
    <property type="match status" value="1"/>
</dbReference>
<dbReference type="InterPro" id="IPR000477">
    <property type="entry name" value="RT_dom"/>
</dbReference>
<evidence type="ECO:0000256" key="1">
    <source>
        <dbReference type="ARBA" id="ARBA00012493"/>
    </source>
</evidence>
<evidence type="ECO:0000256" key="2">
    <source>
        <dbReference type="ARBA" id="ARBA00022679"/>
    </source>
</evidence>
<accession>A0ABQ5H0F8</accession>
<dbReference type="InterPro" id="IPR050951">
    <property type="entry name" value="Retrovirus_Pol_polyprotein"/>
</dbReference>
<feature type="region of interest" description="Disordered" evidence="8">
    <location>
        <begin position="54"/>
        <end position="81"/>
    </location>
</feature>
<evidence type="ECO:0000256" key="8">
    <source>
        <dbReference type="SAM" id="MobiDB-lite"/>
    </source>
</evidence>
<keyword evidence="11" id="KW-1185">Reference proteome</keyword>
<dbReference type="GO" id="GO:0003964">
    <property type="term" value="F:RNA-directed DNA polymerase activity"/>
    <property type="evidence" value="ECO:0007669"/>
    <property type="project" value="UniProtKB-KW"/>
</dbReference>
<dbReference type="InterPro" id="IPR021109">
    <property type="entry name" value="Peptidase_aspartic_dom_sf"/>
</dbReference>
<feature type="region of interest" description="Disordered" evidence="8">
    <location>
        <begin position="1"/>
        <end position="20"/>
    </location>
</feature>
<keyword evidence="3" id="KW-0548">Nucleotidyltransferase</keyword>
<evidence type="ECO:0000256" key="4">
    <source>
        <dbReference type="ARBA" id="ARBA00022722"/>
    </source>
</evidence>
<gene>
    <name evidence="10" type="ORF">Tco_1055472</name>
</gene>
<dbReference type="CDD" id="cd09274">
    <property type="entry name" value="RNase_HI_RT_Ty3"/>
    <property type="match status" value="1"/>
</dbReference>
<dbReference type="CDD" id="cd00303">
    <property type="entry name" value="retropepsin_like"/>
    <property type="match status" value="1"/>
</dbReference>
<dbReference type="PANTHER" id="PTHR37984">
    <property type="entry name" value="PROTEIN CBG26694"/>
    <property type="match status" value="1"/>
</dbReference>
<reference evidence="10" key="2">
    <citation type="submission" date="2022-01" db="EMBL/GenBank/DDBJ databases">
        <authorList>
            <person name="Yamashiro T."/>
            <person name="Shiraishi A."/>
            <person name="Satake H."/>
            <person name="Nakayama K."/>
        </authorList>
    </citation>
    <scope>NUCLEOTIDE SEQUENCE</scope>
</reference>
<dbReference type="InterPro" id="IPR041373">
    <property type="entry name" value="RT_RNaseH"/>
</dbReference>
<dbReference type="CDD" id="cd01647">
    <property type="entry name" value="RT_LTR"/>
    <property type="match status" value="1"/>
</dbReference>
<dbReference type="InterPro" id="IPR043128">
    <property type="entry name" value="Rev_trsase/Diguanyl_cyclase"/>
</dbReference>
<keyword evidence="7 10" id="KW-0695">RNA-directed DNA polymerase</keyword>
<evidence type="ECO:0000313" key="11">
    <source>
        <dbReference type="Proteomes" id="UP001151760"/>
    </source>
</evidence>
<dbReference type="PANTHER" id="PTHR37984:SF5">
    <property type="entry name" value="PROTEIN NYNRIN-LIKE"/>
    <property type="match status" value="1"/>
</dbReference>
<feature type="domain" description="Reverse transcriptase" evidence="9">
    <location>
        <begin position="535"/>
        <end position="739"/>
    </location>
</feature>
<protein>
    <recommendedName>
        <fullName evidence="1">RNA-directed DNA polymerase</fullName>
        <ecNumber evidence="1">2.7.7.49</ecNumber>
    </recommendedName>
</protein>
<evidence type="ECO:0000313" key="10">
    <source>
        <dbReference type="EMBL" id="GJT81130.1"/>
    </source>
</evidence>
<dbReference type="InterPro" id="IPR043502">
    <property type="entry name" value="DNA/RNA_pol_sf"/>
</dbReference>
<dbReference type="Gene3D" id="3.30.70.270">
    <property type="match status" value="1"/>
</dbReference>
<feature type="compositionally biased region" description="Basic and acidic residues" evidence="8">
    <location>
        <begin position="1"/>
        <end position="11"/>
    </location>
</feature>
<dbReference type="Proteomes" id="UP001151760">
    <property type="component" value="Unassembled WGS sequence"/>
</dbReference>
<dbReference type="EC" id="2.7.7.49" evidence="1"/>
<name>A0ABQ5H0F8_9ASTR</name>
<dbReference type="PROSITE" id="PS50878">
    <property type="entry name" value="RT_POL"/>
    <property type="match status" value="1"/>
</dbReference>
<dbReference type="Pfam" id="PF00078">
    <property type="entry name" value="RVT_1"/>
    <property type="match status" value="1"/>
</dbReference>
<keyword evidence="2" id="KW-0808">Transferase</keyword>
<evidence type="ECO:0000256" key="5">
    <source>
        <dbReference type="ARBA" id="ARBA00022759"/>
    </source>
</evidence>
<feature type="compositionally biased region" description="Polar residues" evidence="8">
    <location>
        <begin position="54"/>
        <end position="80"/>
    </location>
</feature>
<dbReference type="EMBL" id="BQNB010019055">
    <property type="protein sequence ID" value="GJT81130.1"/>
    <property type="molecule type" value="Genomic_DNA"/>
</dbReference>
<evidence type="ECO:0000256" key="6">
    <source>
        <dbReference type="ARBA" id="ARBA00022801"/>
    </source>
</evidence>
<keyword evidence="5" id="KW-0255">Endonuclease</keyword>
<dbReference type="Gene3D" id="3.10.10.10">
    <property type="entry name" value="HIV Type 1 Reverse Transcriptase, subunit A, domain 1"/>
    <property type="match status" value="1"/>
</dbReference>
<evidence type="ECO:0000259" key="9">
    <source>
        <dbReference type="PROSITE" id="PS50878"/>
    </source>
</evidence>
<comment type="caution">
    <text evidence="10">The sequence shown here is derived from an EMBL/GenBank/DDBJ whole genome shotgun (WGS) entry which is preliminary data.</text>
</comment>
<sequence>MRTRSQSREQRPPPPEGTPVVIEPLRIEYPFQEDPHVEPMADTRTMAQLLQAPTSQNQLHRPQVNQSPAYQAPVPQTHSVTKNDFDNYVKANDAIMRNMQNNLQNQGQSAQIETAKLNNQMANLTDMLAKFVTANTASTSGSGTLPGNTVTNPREDLKGITTRSGVAYRGPPIPTSSVVKPIPEVTKDQVHPSCSPSTAPVQPPVGPEPIVEPIVAPVPNTKPSVSLPYPSRRDNEKSRHLEQVYPENLETPASPDSLLSLPDLTPTCMTLELADRSISKPMGIAKDISVKVGVFHFPADFVVVDFEPDPRVPLILGRCFLKTGRALIDVHKGELTLRIGRYSHEVHGLLINLGVGNSTHKPTCFPGLAYESGLSAYNPFYIIQVGGHSYSRSILNSEPPTSPSSPRNLISQKFRTELKVCETNTANSSVDEPTEVELKELPPHLEYAFLEGDNKLPVIIAKELDVEEKSALVKVLKSHKRALAWKLSDIQGINPEFCTHKILMEEDYAPAVQHQRRVNPKIHDVIKKEVEKLLEAGLIYPISDSPWVSPIHCVPKKGGMTVVVNEENELIPTRLVTGWRVCIDYRKLNEATRKDHFPLPFMDQMLERLAGNEYYCFLDGFSGYFQIPIDPRDQEKTTFTCPYGTFAYRRMPFGLCNAPGTFQRCMLAIFHDMVEKTMEVFMDDFSVFGNSFQNCLSRLDHMLQRCEDTNLSLNWEKSHFMVKEGIVLGHKISKKGIEVDKAKIDVIAKLPHPTTVKGIRNRLTEAPILIAPNWDLPFELMCDASDFAIGAVLGQRHEKHFRPIHYASKTLIEAQTNYTTTEKELLAIVYAFEKFRSYLIMNKSIVHTDHSALKYLFAKKDAKARLLRWVLLLQEFDFKVIDTKGAENLAADHLSRLENPYENVNDPKEINESFPLETLNMVTFRGDSRTPWCRLSNYHAGSSRDSLRLATMDPPGDIMVQNLTAKKILTPDFFLAHPSIKMPTSLSRNLGHRPLMGPFPVSREEQSIISCSRLFVKMLEAKALPDQMMPE</sequence>